<feature type="region of interest" description="Disordered" evidence="1">
    <location>
        <begin position="1"/>
        <end position="92"/>
    </location>
</feature>
<protein>
    <submittedName>
        <fullName evidence="2">Uncharacterized protein</fullName>
    </submittedName>
</protein>
<dbReference type="EMBL" id="FZOC01000003">
    <property type="protein sequence ID" value="SNR92037.1"/>
    <property type="molecule type" value="Genomic_DNA"/>
</dbReference>
<sequence>MERCVATNGAHVQSPSERRTVDEEEANAHAPQGQRLRRHGRAMRTGPAAQGTGSPAPARNRQRGMWPSGSSLKRSVRRAHGEHPTNRGVAFPCGTGRVEVRRLFILKQGAAAVREPACPGERDQRQGRTLHPNRARKGACAPAAQAQTKQPASCPAGSMNMPSTAITLRSATNSQSTGLRRYGTPSCSSTARRQAGRPARRPWPRAGAQSAWCGRVLRC</sequence>
<dbReference type="AlphaFoldDB" id="A0A239A8U4"/>
<accession>A0A239A8U4</accession>
<organism evidence="2 3">
    <name type="scientific">Humidesulfovibrio mexicanus</name>
    <dbReference type="NCBI Taxonomy" id="147047"/>
    <lineage>
        <taxon>Bacteria</taxon>
        <taxon>Pseudomonadati</taxon>
        <taxon>Thermodesulfobacteriota</taxon>
        <taxon>Desulfovibrionia</taxon>
        <taxon>Desulfovibrionales</taxon>
        <taxon>Desulfovibrionaceae</taxon>
        <taxon>Humidesulfovibrio</taxon>
    </lineage>
</organism>
<name>A0A239A8U4_9BACT</name>
<reference evidence="2 3" key="1">
    <citation type="submission" date="2017-06" db="EMBL/GenBank/DDBJ databases">
        <authorList>
            <person name="Kim H.J."/>
            <person name="Triplett B.A."/>
        </authorList>
    </citation>
    <scope>NUCLEOTIDE SEQUENCE [LARGE SCALE GENOMIC DNA]</scope>
    <source>
        <strain evidence="2 3">DSM 13116</strain>
    </source>
</reference>
<feature type="compositionally biased region" description="Basic residues" evidence="1">
    <location>
        <begin position="194"/>
        <end position="203"/>
    </location>
</feature>
<evidence type="ECO:0000313" key="3">
    <source>
        <dbReference type="Proteomes" id="UP000198324"/>
    </source>
</evidence>
<feature type="region of interest" description="Disordered" evidence="1">
    <location>
        <begin position="170"/>
        <end position="207"/>
    </location>
</feature>
<proteinExistence type="predicted"/>
<keyword evidence="3" id="KW-1185">Reference proteome</keyword>
<gene>
    <name evidence="2" type="ORF">SAMN04488503_1921</name>
</gene>
<evidence type="ECO:0000256" key="1">
    <source>
        <dbReference type="SAM" id="MobiDB-lite"/>
    </source>
</evidence>
<evidence type="ECO:0000313" key="2">
    <source>
        <dbReference type="EMBL" id="SNR92037.1"/>
    </source>
</evidence>
<dbReference type="Proteomes" id="UP000198324">
    <property type="component" value="Unassembled WGS sequence"/>
</dbReference>